<evidence type="ECO:0000313" key="4">
    <source>
        <dbReference type="EMBL" id="MVT26877.1"/>
    </source>
</evidence>
<dbReference type="PANTHER" id="PTHR43096">
    <property type="entry name" value="DNAJ HOMOLOG 1, MITOCHONDRIAL-RELATED"/>
    <property type="match status" value="1"/>
</dbReference>
<feature type="region of interest" description="Disordered" evidence="2">
    <location>
        <begin position="46"/>
        <end position="153"/>
    </location>
</feature>
<feature type="region of interest" description="Disordered" evidence="2">
    <location>
        <begin position="1"/>
        <end position="20"/>
    </location>
</feature>
<protein>
    <submittedName>
        <fullName evidence="4">DnaJ domain-containing protein</fullName>
    </submittedName>
</protein>
<dbReference type="EMBL" id="WRPM01000077">
    <property type="protein sequence ID" value="MVT26877.1"/>
    <property type="molecule type" value="Genomic_DNA"/>
</dbReference>
<comment type="caution">
    <text evidence="4">The sequence shown here is derived from an EMBL/GenBank/DDBJ whole genome shotgun (WGS) entry which is preliminary data.</text>
</comment>
<sequence>MGTSPPILRPHSRASAADRVKRVSDPDFYAVLGVSPDAEPQAIRAAYRRAARQHHPDRGGSAEKFHQVQSAWEVLGSPESRAEYDRGRRHPGSAASAETPVPAGEGAGFTYSRSAQPRGTRTRTSQRQARRSPSADKPVAYEPPLSSPEPLNLTLTSQKVHGGFPAKGLFGGRSQRRQQRTAELLEKHVLSALPAARLFNSVSLAPAANPGKGRRRSGKAAAVDHVLVCGPILLLVSALEVPGGTASWDGASLRTSGKSLPLPDLAASARQLRTSLTQQLQQEHGAAPAVETDWQHVLLAADGDLFHPVVEPQGAGRSGPVPLAAGRAIGHLVNVLAASERANLVERRLMAALRSRLAAPEDS</sequence>
<feature type="domain" description="J" evidence="3">
    <location>
        <begin position="27"/>
        <end position="88"/>
    </location>
</feature>
<dbReference type="GO" id="GO:0042026">
    <property type="term" value="P:protein refolding"/>
    <property type="evidence" value="ECO:0007669"/>
    <property type="project" value="TreeGrafter"/>
</dbReference>
<dbReference type="SMART" id="SM00271">
    <property type="entry name" value="DnaJ"/>
    <property type="match status" value="1"/>
</dbReference>
<dbReference type="CDD" id="cd06257">
    <property type="entry name" value="DnaJ"/>
    <property type="match status" value="1"/>
</dbReference>
<accession>A0A7K1UK62</accession>
<dbReference type="Proteomes" id="UP000460157">
    <property type="component" value="Unassembled WGS sequence"/>
</dbReference>
<keyword evidence="1" id="KW-0143">Chaperone</keyword>
<dbReference type="PROSITE" id="PS50076">
    <property type="entry name" value="DNAJ_2"/>
    <property type="match status" value="1"/>
</dbReference>
<dbReference type="AlphaFoldDB" id="A0A7K1UK62"/>
<dbReference type="InterPro" id="IPR001623">
    <property type="entry name" value="DnaJ_domain"/>
</dbReference>
<dbReference type="PRINTS" id="PR00625">
    <property type="entry name" value="JDOMAIN"/>
</dbReference>
<keyword evidence="5" id="KW-1185">Reference proteome</keyword>
<organism evidence="4 5">
    <name type="scientific">Nesterenkonia alkaliphila</name>
    <dbReference type="NCBI Taxonomy" id="1463631"/>
    <lineage>
        <taxon>Bacteria</taxon>
        <taxon>Bacillati</taxon>
        <taxon>Actinomycetota</taxon>
        <taxon>Actinomycetes</taxon>
        <taxon>Micrococcales</taxon>
        <taxon>Micrococcaceae</taxon>
        <taxon>Nesterenkonia</taxon>
    </lineage>
</organism>
<evidence type="ECO:0000259" key="3">
    <source>
        <dbReference type="PROSITE" id="PS50076"/>
    </source>
</evidence>
<dbReference type="InterPro" id="IPR036869">
    <property type="entry name" value="J_dom_sf"/>
</dbReference>
<dbReference type="PANTHER" id="PTHR43096:SF52">
    <property type="entry name" value="DNAJ HOMOLOG 1, MITOCHONDRIAL-RELATED"/>
    <property type="match status" value="1"/>
</dbReference>
<dbReference type="GO" id="GO:0005737">
    <property type="term" value="C:cytoplasm"/>
    <property type="evidence" value="ECO:0007669"/>
    <property type="project" value="TreeGrafter"/>
</dbReference>
<dbReference type="Gene3D" id="1.10.287.110">
    <property type="entry name" value="DnaJ domain"/>
    <property type="match status" value="1"/>
</dbReference>
<reference evidence="4 5" key="1">
    <citation type="submission" date="2019-12" db="EMBL/GenBank/DDBJ databases">
        <title>Nesterenkonia muleiensis sp. nov., a novel actinobacterium isolated from sap of Populus euphratica.</title>
        <authorList>
            <person name="Wang R."/>
        </authorList>
    </citation>
    <scope>NUCLEOTIDE SEQUENCE [LARGE SCALE GENOMIC DNA]</scope>
    <source>
        <strain evidence="4 5">F10</strain>
    </source>
</reference>
<proteinExistence type="predicted"/>
<feature type="compositionally biased region" description="Low complexity" evidence="2">
    <location>
        <begin position="116"/>
        <end position="127"/>
    </location>
</feature>
<dbReference type="GO" id="GO:0051082">
    <property type="term" value="F:unfolded protein binding"/>
    <property type="evidence" value="ECO:0007669"/>
    <property type="project" value="TreeGrafter"/>
</dbReference>
<evidence type="ECO:0000256" key="1">
    <source>
        <dbReference type="ARBA" id="ARBA00023186"/>
    </source>
</evidence>
<evidence type="ECO:0000313" key="5">
    <source>
        <dbReference type="Proteomes" id="UP000460157"/>
    </source>
</evidence>
<dbReference type="Pfam" id="PF00226">
    <property type="entry name" value="DnaJ"/>
    <property type="match status" value="1"/>
</dbReference>
<dbReference type="SUPFAM" id="SSF46565">
    <property type="entry name" value="Chaperone J-domain"/>
    <property type="match status" value="1"/>
</dbReference>
<name>A0A7K1UK62_9MICC</name>
<gene>
    <name evidence="4" type="ORF">GNZ21_11000</name>
</gene>
<evidence type="ECO:0000256" key="2">
    <source>
        <dbReference type="SAM" id="MobiDB-lite"/>
    </source>
</evidence>
<feature type="compositionally biased region" description="Low complexity" evidence="2">
    <location>
        <begin position="142"/>
        <end position="153"/>
    </location>
</feature>
<feature type="compositionally biased region" description="Basic and acidic residues" evidence="2">
    <location>
        <begin position="54"/>
        <end position="66"/>
    </location>
</feature>